<dbReference type="CDD" id="cd07033">
    <property type="entry name" value="TPP_PYR_DXS_TK_like"/>
    <property type="match status" value="1"/>
</dbReference>
<reference evidence="5 6" key="1">
    <citation type="journal article" date="2016" name="Nat. Commun.">
        <title>Thousands of microbial genomes shed light on interconnected biogeochemical processes in an aquifer system.</title>
        <authorList>
            <person name="Anantharaman K."/>
            <person name="Brown C.T."/>
            <person name="Hug L.A."/>
            <person name="Sharon I."/>
            <person name="Castelle C.J."/>
            <person name="Probst A.J."/>
            <person name="Thomas B.C."/>
            <person name="Singh A."/>
            <person name="Wilkins M.J."/>
            <person name="Karaoz U."/>
            <person name="Brodie E.L."/>
            <person name="Williams K.H."/>
            <person name="Hubbard S.S."/>
            <person name="Banfield J.F."/>
        </authorList>
    </citation>
    <scope>NUCLEOTIDE SEQUENCE [LARGE SCALE GENOMIC DNA]</scope>
</reference>
<comment type="similarity">
    <text evidence="2">Belongs to the transketolase family.</text>
</comment>
<dbReference type="FunFam" id="3.40.50.970:FF:000129">
    <property type="entry name" value="Transketolase"/>
    <property type="match status" value="1"/>
</dbReference>
<name>A0A1G2A7G6_9BACT</name>
<protein>
    <submittedName>
        <fullName evidence="5">Transketolase</fullName>
    </submittedName>
</protein>
<dbReference type="InterPro" id="IPR009014">
    <property type="entry name" value="Transketo_C/PFOR_II"/>
</dbReference>
<comment type="cofactor">
    <cofactor evidence="1">
        <name>thiamine diphosphate</name>
        <dbReference type="ChEBI" id="CHEBI:58937"/>
    </cofactor>
</comment>
<sequence length="309" mass="33636">MRNVFIKTLTKLAPKHPEIFLIVGDLGYGVIEEFAQKFPRQFLNAGIAEQNMTGMAAGLALSGKTIFTYSIANFPILRPLEQVRNDICYHNANVKIVSVGGGFFYHSLGSTHHGTEDISIMRTLPNMTVLAPGDAYEAECATRALIEHSGPCFLRLTKAPESTVHTKKPAFKIGKAIQIGNGSDVALITTGGMLEETIKTAEFLKRQKISARVISMHTVKPLDAAIIKKTAREVKAIATIEDHQITGGLGSAVAEVLAETSPSAILFKHFGIPDIFIKHIGSVEYIKEKLGLTAEKLSKKIQTFLAHDI</sequence>
<evidence type="ECO:0000313" key="5">
    <source>
        <dbReference type="EMBL" id="OGY72794.1"/>
    </source>
</evidence>
<dbReference type="InterPro" id="IPR029061">
    <property type="entry name" value="THDP-binding"/>
</dbReference>
<dbReference type="PANTHER" id="PTHR43825">
    <property type="entry name" value="PYRUVATE DEHYDROGENASE E1 COMPONENT"/>
    <property type="match status" value="1"/>
</dbReference>
<dbReference type="Gene3D" id="3.40.50.920">
    <property type="match status" value="1"/>
</dbReference>
<comment type="caution">
    <text evidence="5">The sequence shown here is derived from an EMBL/GenBank/DDBJ whole genome shotgun (WGS) entry which is preliminary data.</text>
</comment>
<dbReference type="AlphaFoldDB" id="A0A1G2A7G6"/>
<evidence type="ECO:0000256" key="3">
    <source>
        <dbReference type="ARBA" id="ARBA00023052"/>
    </source>
</evidence>
<evidence type="ECO:0000256" key="2">
    <source>
        <dbReference type="ARBA" id="ARBA00007131"/>
    </source>
</evidence>
<dbReference type="SUPFAM" id="SSF52518">
    <property type="entry name" value="Thiamin diphosphate-binding fold (THDP-binding)"/>
    <property type="match status" value="1"/>
</dbReference>
<dbReference type="PANTHER" id="PTHR43825:SF5">
    <property type="entry name" value="HYPOTHETICAL TRANSKETOLASE FAMILY PROTEIN"/>
    <property type="match status" value="1"/>
</dbReference>
<evidence type="ECO:0000256" key="1">
    <source>
        <dbReference type="ARBA" id="ARBA00001964"/>
    </source>
</evidence>
<keyword evidence="3" id="KW-0786">Thiamine pyrophosphate</keyword>
<accession>A0A1G2A7G6</accession>
<dbReference type="Proteomes" id="UP000178315">
    <property type="component" value="Unassembled WGS sequence"/>
</dbReference>
<dbReference type="EMBL" id="MHJU01000023">
    <property type="protein sequence ID" value="OGY72794.1"/>
    <property type="molecule type" value="Genomic_DNA"/>
</dbReference>
<dbReference type="SUPFAM" id="SSF52922">
    <property type="entry name" value="TK C-terminal domain-like"/>
    <property type="match status" value="1"/>
</dbReference>
<dbReference type="Pfam" id="PF02780">
    <property type="entry name" value="Transketolase_C"/>
    <property type="match status" value="1"/>
</dbReference>
<feature type="domain" description="Transketolase-like pyrimidine-binding" evidence="4">
    <location>
        <begin position="1"/>
        <end position="163"/>
    </location>
</feature>
<proteinExistence type="inferred from homology"/>
<dbReference type="Pfam" id="PF02779">
    <property type="entry name" value="Transket_pyr"/>
    <property type="match status" value="1"/>
</dbReference>
<dbReference type="InterPro" id="IPR033248">
    <property type="entry name" value="Transketolase_C"/>
</dbReference>
<evidence type="ECO:0000313" key="6">
    <source>
        <dbReference type="Proteomes" id="UP000178315"/>
    </source>
</evidence>
<dbReference type="SMART" id="SM00861">
    <property type="entry name" value="Transket_pyr"/>
    <property type="match status" value="1"/>
</dbReference>
<evidence type="ECO:0000259" key="4">
    <source>
        <dbReference type="SMART" id="SM00861"/>
    </source>
</evidence>
<dbReference type="Gene3D" id="3.40.50.970">
    <property type="match status" value="1"/>
</dbReference>
<dbReference type="InterPro" id="IPR005475">
    <property type="entry name" value="Transketolase-like_Pyr-bd"/>
</dbReference>
<dbReference type="InterPro" id="IPR051157">
    <property type="entry name" value="PDH/Transketolase"/>
</dbReference>
<organism evidence="5 6">
    <name type="scientific">Candidatus Jacksonbacteria bacterium RIFCSPLOWO2_02_FULL_44_20</name>
    <dbReference type="NCBI Taxonomy" id="1798460"/>
    <lineage>
        <taxon>Bacteria</taxon>
        <taxon>Candidatus Jacksoniibacteriota</taxon>
    </lineage>
</organism>
<gene>
    <name evidence="5" type="ORF">A3H61_02475</name>
</gene>